<feature type="domain" description="Sugar-binding" evidence="5">
    <location>
        <begin position="62"/>
        <end position="313"/>
    </location>
</feature>
<sequence>MSVDDQELSLITLVAKQYYYEGKTQDEISQSHNLSRTKIGRMLRQARDLGLVTIRINLSPIEFFNLERELKSRFNIQHALIAVDHEDEDLQRVAVAQLVSDHLVEKLADGMTVSVGMGRNLGAVTAQLGGQNSRDCTFVSSIGGSLRAGEGLNSDHIARRFAAAFNGRSETLYAPAYVSNPKLRELLLKDETVQQTLNRARRADIALIGIGDFSESSYLVKMGWYSAMEISRARMNGTVADISGYDFLDIKGQPSAPELQHRVIGLSHEDFCRIPNVIAVASEHNKALSLLGSLRSGIIKTLATSVSNARAIIEIDDQTKGEAGPANHGR</sequence>
<dbReference type="Proteomes" id="UP001595583">
    <property type="component" value="Unassembled WGS sequence"/>
</dbReference>
<dbReference type="RefSeq" id="WP_378219713.1">
    <property type="nucleotide sequence ID" value="NZ_JBHRTK010000008.1"/>
</dbReference>
<dbReference type="Pfam" id="PF04198">
    <property type="entry name" value="Sugar-bind"/>
    <property type="match status" value="1"/>
</dbReference>
<evidence type="ECO:0000256" key="4">
    <source>
        <dbReference type="ARBA" id="ARBA00023163"/>
    </source>
</evidence>
<evidence type="ECO:0000256" key="2">
    <source>
        <dbReference type="ARBA" id="ARBA00023015"/>
    </source>
</evidence>
<keyword evidence="7" id="KW-1185">Reference proteome</keyword>
<dbReference type="Gene3D" id="3.40.50.1360">
    <property type="match status" value="1"/>
</dbReference>
<accession>A0ABV7K6E4</accession>
<dbReference type="InterPro" id="IPR051054">
    <property type="entry name" value="SorC_transcr_regulators"/>
</dbReference>
<dbReference type="PANTHER" id="PTHR34294:SF12">
    <property type="entry name" value="SUGAR-BINDING TRANSCRIPTIONAL REGULATOR"/>
    <property type="match status" value="1"/>
</dbReference>
<keyword evidence="3" id="KW-0238">DNA-binding</keyword>
<evidence type="ECO:0000313" key="6">
    <source>
        <dbReference type="EMBL" id="MFC3205894.1"/>
    </source>
</evidence>
<comment type="caution">
    <text evidence="6">The sequence shown here is derived from an EMBL/GenBank/DDBJ whole genome shotgun (WGS) entry which is preliminary data.</text>
</comment>
<evidence type="ECO:0000259" key="5">
    <source>
        <dbReference type="Pfam" id="PF04198"/>
    </source>
</evidence>
<keyword evidence="2" id="KW-0805">Transcription regulation</keyword>
<dbReference type="InterPro" id="IPR037171">
    <property type="entry name" value="NagB/RpiA_transferase-like"/>
</dbReference>
<dbReference type="PANTHER" id="PTHR34294">
    <property type="entry name" value="TRANSCRIPTIONAL REGULATOR-RELATED"/>
    <property type="match status" value="1"/>
</dbReference>
<name>A0ABV7K6E4_9HYPH</name>
<dbReference type="Gene3D" id="1.10.10.10">
    <property type="entry name" value="Winged helix-like DNA-binding domain superfamily/Winged helix DNA-binding domain"/>
    <property type="match status" value="1"/>
</dbReference>
<comment type="similarity">
    <text evidence="1">Belongs to the SorC transcriptional regulatory family.</text>
</comment>
<evidence type="ECO:0000313" key="7">
    <source>
        <dbReference type="Proteomes" id="UP001595583"/>
    </source>
</evidence>
<organism evidence="6 7">
    <name type="scientific">Aquamicrobium soli</name>
    <dbReference type="NCBI Taxonomy" id="1811518"/>
    <lineage>
        <taxon>Bacteria</taxon>
        <taxon>Pseudomonadati</taxon>
        <taxon>Pseudomonadota</taxon>
        <taxon>Alphaproteobacteria</taxon>
        <taxon>Hyphomicrobiales</taxon>
        <taxon>Phyllobacteriaceae</taxon>
        <taxon>Aquamicrobium</taxon>
    </lineage>
</organism>
<evidence type="ECO:0000256" key="1">
    <source>
        <dbReference type="ARBA" id="ARBA00010466"/>
    </source>
</evidence>
<dbReference type="SUPFAM" id="SSF100950">
    <property type="entry name" value="NagB/RpiA/CoA transferase-like"/>
    <property type="match status" value="1"/>
</dbReference>
<evidence type="ECO:0000256" key="3">
    <source>
        <dbReference type="ARBA" id="ARBA00023125"/>
    </source>
</evidence>
<proteinExistence type="inferred from homology"/>
<protein>
    <submittedName>
        <fullName evidence="6">Sugar-binding transcriptional regulator</fullName>
    </submittedName>
</protein>
<reference evidence="7" key="1">
    <citation type="journal article" date="2019" name="Int. J. Syst. Evol. Microbiol.">
        <title>The Global Catalogue of Microorganisms (GCM) 10K type strain sequencing project: providing services to taxonomists for standard genome sequencing and annotation.</title>
        <authorList>
            <consortium name="The Broad Institute Genomics Platform"/>
            <consortium name="The Broad Institute Genome Sequencing Center for Infectious Disease"/>
            <person name="Wu L."/>
            <person name="Ma J."/>
        </authorList>
    </citation>
    <scope>NUCLEOTIDE SEQUENCE [LARGE SCALE GENOMIC DNA]</scope>
    <source>
        <strain evidence="7">KCTC 52165</strain>
    </source>
</reference>
<dbReference type="InterPro" id="IPR007324">
    <property type="entry name" value="Sugar-bd_dom_put"/>
</dbReference>
<dbReference type="InterPro" id="IPR036388">
    <property type="entry name" value="WH-like_DNA-bd_sf"/>
</dbReference>
<keyword evidence="4" id="KW-0804">Transcription</keyword>
<gene>
    <name evidence="6" type="ORF">ACFOHJ_06705</name>
</gene>
<dbReference type="EMBL" id="JBHRTK010000008">
    <property type="protein sequence ID" value="MFC3205894.1"/>
    <property type="molecule type" value="Genomic_DNA"/>
</dbReference>